<feature type="compositionally biased region" description="Basic residues" evidence="5">
    <location>
        <begin position="623"/>
        <end position="634"/>
    </location>
</feature>
<dbReference type="SMART" id="SM00575">
    <property type="entry name" value="ZnF_PMZ"/>
    <property type="match status" value="1"/>
</dbReference>
<evidence type="ECO:0000256" key="1">
    <source>
        <dbReference type="ARBA" id="ARBA00022723"/>
    </source>
</evidence>
<evidence type="ECO:0000256" key="2">
    <source>
        <dbReference type="ARBA" id="ARBA00022771"/>
    </source>
</evidence>
<proteinExistence type="predicted"/>
<feature type="region of interest" description="Disordered" evidence="5">
    <location>
        <begin position="618"/>
        <end position="639"/>
    </location>
</feature>
<keyword evidence="1" id="KW-0479">Metal-binding</keyword>
<organism evidence="7 8">
    <name type="scientific">Perilla frutescens var. hirtella</name>
    <name type="common">Perilla citriodora</name>
    <name type="synonym">Perilla setoyensis</name>
    <dbReference type="NCBI Taxonomy" id="608512"/>
    <lineage>
        <taxon>Eukaryota</taxon>
        <taxon>Viridiplantae</taxon>
        <taxon>Streptophyta</taxon>
        <taxon>Embryophyta</taxon>
        <taxon>Tracheophyta</taxon>
        <taxon>Spermatophyta</taxon>
        <taxon>Magnoliopsida</taxon>
        <taxon>eudicotyledons</taxon>
        <taxon>Gunneridae</taxon>
        <taxon>Pentapetalae</taxon>
        <taxon>asterids</taxon>
        <taxon>lamiids</taxon>
        <taxon>Lamiales</taxon>
        <taxon>Lamiaceae</taxon>
        <taxon>Nepetoideae</taxon>
        <taxon>Elsholtzieae</taxon>
        <taxon>Perilla</taxon>
    </lineage>
</organism>
<dbReference type="InterPro" id="IPR018289">
    <property type="entry name" value="MULE_transposase_dom"/>
</dbReference>
<feature type="region of interest" description="Disordered" evidence="5">
    <location>
        <begin position="1"/>
        <end position="52"/>
    </location>
</feature>
<dbReference type="GO" id="GO:0008270">
    <property type="term" value="F:zinc ion binding"/>
    <property type="evidence" value="ECO:0007669"/>
    <property type="project" value="UniProtKB-KW"/>
</dbReference>
<dbReference type="EMBL" id="SDAM02000056">
    <property type="protein sequence ID" value="KAH6833671.1"/>
    <property type="molecule type" value="Genomic_DNA"/>
</dbReference>
<dbReference type="Pfam" id="PF10551">
    <property type="entry name" value="MULE"/>
    <property type="match status" value="1"/>
</dbReference>
<feature type="compositionally biased region" description="Basic and acidic residues" evidence="5">
    <location>
        <begin position="1"/>
        <end position="39"/>
    </location>
</feature>
<dbReference type="PROSITE" id="PS50966">
    <property type="entry name" value="ZF_SWIM"/>
    <property type="match status" value="1"/>
</dbReference>
<evidence type="ECO:0000313" key="8">
    <source>
        <dbReference type="Proteomes" id="UP001190926"/>
    </source>
</evidence>
<feature type="domain" description="SWIM-type" evidence="6">
    <location>
        <begin position="542"/>
        <end position="574"/>
    </location>
</feature>
<evidence type="ECO:0000313" key="7">
    <source>
        <dbReference type="EMBL" id="KAH6833671.1"/>
    </source>
</evidence>
<name>A0AAD4JH42_PERFH</name>
<evidence type="ECO:0000256" key="5">
    <source>
        <dbReference type="SAM" id="MobiDB-lite"/>
    </source>
</evidence>
<feature type="region of interest" description="Disordered" evidence="5">
    <location>
        <begin position="672"/>
        <end position="694"/>
    </location>
</feature>
<dbReference type="PANTHER" id="PTHR31973:SF191">
    <property type="entry name" value="OS05G0489400 PROTEIN"/>
    <property type="match status" value="1"/>
</dbReference>
<sequence>MSRKETRTQLIEPRSECPRMYGKETRTQSIEPRSKKDVVEDSSSDSDFVAEEISRDEEIADDICFESYVDKDEKLIENYESDFSEIETDGESEAEAEFESAPLDCEHEHNNMFNETRKNIKVIKNDGRRVYGKCLGLNYEWRINLLKVENEQSWQVREYQFKHKCSETMNVSNVKSNWLVKRFEDEFRSDAKRSTQGFRLDVIRHIRVNVSHTQAYRAKRKALYKIDGSYESQYAKLWDYANALRSSNPRSTVIMALEETSGFNVPKRFSKLYICFEAMKKGFHSGGRLIIGMDRCFLKGPHQGQLLTACTLDPNNDTYVIEYAVVKSETRENWEWFLTLLKEDLMIERTGLYIFMSNKQKGLIPAFEMVFPGAEHRFCVRHLHGNMKLAGFKGSVFKNALWTTTRASTIPEFYKAMEDIRKLDPSCLEWLHDKPSSQWSRSHFKIDLKCDILTNNICESFNSCILDARDRSILTMLEWMRQYLMKRLTTYRDRAERKWEGRLLCGRIAKMLDIRTNKAVDCIPLKSDNWNNEIDCFDGSRFMVDLRAKTCSCRKWDISGIPCKHAISAMYAQGLNHEDFIDKCYTVERYGVVYQNNIKPMDRPELWNKTSYIAPLQPNFGRRVGRPTKARRQQGHNQRTCVSKKIVQELNHKSPVNNHEAEVDDEMTQAEVMTQEGSHLPFSGGSVSQEDHLE</sequence>
<accession>A0AAD4JH42</accession>
<gene>
    <name evidence="7" type="ORF">C2S53_005319</name>
</gene>
<keyword evidence="2 4" id="KW-0863">Zinc-finger</keyword>
<dbReference type="InterPro" id="IPR006564">
    <property type="entry name" value="Znf_PMZ"/>
</dbReference>
<dbReference type="Proteomes" id="UP001190926">
    <property type="component" value="Unassembled WGS sequence"/>
</dbReference>
<keyword evidence="3" id="KW-0862">Zinc</keyword>
<protein>
    <recommendedName>
        <fullName evidence="6">SWIM-type domain-containing protein</fullName>
    </recommendedName>
</protein>
<feature type="compositionally biased region" description="Acidic residues" evidence="5">
    <location>
        <begin position="40"/>
        <end position="51"/>
    </location>
</feature>
<keyword evidence="8" id="KW-1185">Reference proteome</keyword>
<dbReference type="InterPro" id="IPR007527">
    <property type="entry name" value="Znf_SWIM"/>
</dbReference>
<comment type="caution">
    <text evidence="7">The sequence shown here is derived from an EMBL/GenBank/DDBJ whole genome shotgun (WGS) entry which is preliminary data.</text>
</comment>
<evidence type="ECO:0000259" key="6">
    <source>
        <dbReference type="PROSITE" id="PS50966"/>
    </source>
</evidence>
<dbReference type="PANTHER" id="PTHR31973">
    <property type="entry name" value="POLYPROTEIN, PUTATIVE-RELATED"/>
    <property type="match status" value="1"/>
</dbReference>
<dbReference type="AlphaFoldDB" id="A0AAD4JH42"/>
<evidence type="ECO:0000256" key="4">
    <source>
        <dbReference type="PROSITE-ProRule" id="PRU00325"/>
    </source>
</evidence>
<dbReference type="Pfam" id="PF04434">
    <property type="entry name" value="SWIM"/>
    <property type="match status" value="1"/>
</dbReference>
<evidence type="ECO:0000256" key="3">
    <source>
        <dbReference type="ARBA" id="ARBA00022833"/>
    </source>
</evidence>
<reference evidence="7 8" key="1">
    <citation type="journal article" date="2021" name="Nat. Commun.">
        <title>Incipient diploidization of the medicinal plant Perilla within 10,000 years.</title>
        <authorList>
            <person name="Zhang Y."/>
            <person name="Shen Q."/>
            <person name="Leng L."/>
            <person name="Zhang D."/>
            <person name="Chen S."/>
            <person name="Shi Y."/>
            <person name="Ning Z."/>
            <person name="Chen S."/>
        </authorList>
    </citation>
    <scope>NUCLEOTIDE SEQUENCE [LARGE SCALE GENOMIC DNA]</scope>
    <source>
        <strain evidence="8">cv. PC099</strain>
    </source>
</reference>